<comment type="similarity">
    <text evidence="2">Belongs to the TrbL/VirB6 family.</text>
</comment>
<dbReference type="RefSeq" id="WP_184476816.1">
    <property type="nucleotide sequence ID" value="NZ_JACHOV010000012.1"/>
</dbReference>
<evidence type="ECO:0000256" key="7">
    <source>
        <dbReference type="SAM" id="Phobius"/>
    </source>
</evidence>
<evidence type="ECO:0000256" key="1">
    <source>
        <dbReference type="ARBA" id="ARBA00004141"/>
    </source>
</evidence>
<feature type="region of interest" description="Disordered" evidence="6">
    <location>
        <begin position="351"/>
        <end position="404"/>
    </location>
</feature>
<evidence type="ECO:0000313" key="9">
    <source>
        <dbReference type="Proteomes" id="UP000575068"/>
    </source>
</evidence>
<evidence type="ECO:0000256" key="3">
    <source>
        <dbReference type="ARBA" id="ARBA00022692"/>
    </source>
</evidence>
<evidence type="ECO:0000256" key="4">
    <source>
        <dbReference type="ARBA" id="ARBA00022989"/>
    </source>
</evidence>
<keyword evidence="5 7" id="KW-0472">Membrane</keyword>
<organism evidence="8 9">
    <name type="scientific">Rhizorhapis suberifaciens</name>
    <name type="common">corky root of lettuce</name>
    <dbReference type="NCBI Taxonomy" id="13656"/>
    <lineage>
        <taxon>Bacteria</taxon>
        <taxon>Pseudomonadati</taxon>
        <taxon>Pseudomonadota</taxon>
        <taxon>Alphaproteobacteria</taxon>
        <taxon>Sphingomonadales</taxon>
        <taxon>Sphingomonadaceae</taxon>
        <taxon>Rhizorhapis</taxon>
    </lineage>
</organism>
<keyword evidence="4 7" id="KW-1133">Transmembrane helix</keyword>
<evidence type="ECO:0000256" key="2">
    <source>
        <dbReference type="ARBA" id="ARBA00007802"/>
    </source>
</evidence>
<dbReference type="EMBL" id="JACHOV010000012">
    <property type="protein sequence ID" value="MBB4642580.1"/>
    <property type="molecule type" value="Genomic_DNA"/>
</dbReference>
<proteinExistence type="inferred from homology"/>
<comment type="caution">
    <text evidence="8">The sequence shown here is derived from an EMBL/GenBank/DDBJ whole genome shotgun (WGS) entry which is preliminary data.</text>
</comment>
<keyword evidence="3 7" id="KW-0812">Transmembrane</keyword>
<dbReference type="AlphaFoldDB" id="A0A840HYD9"/>
<accession>A0A840HYD9</accession>
<evidence type="ECO:0000256" key="5">
    <source>
        <dbReference type="ARBA" id="ARBA00023136"/>
    </source>
</evidence>
<name>A0A840HYD9_9SPHN</name>
<keyword evidence="9" id="KW-1185">Reference proteome</keyword>
<sequence length="404" mass="42037">MSACLPISTGPSFLTSVLTHMDCQAQSIGASGYQALANSGSPVSMALTGLLTLFIAIWGIRLLMGQIPDGGALIAFALKIGIVLMLASSWAAYRVIAYDIVFHGPAEIAGSIGGATDLAASDGLVIGLQGVDDGMLAFTALGTGRFDLGVNPNSGAEGALPLARTVISDDLAFGMGRLAFLVSTAGMLSLLWLSAGLLLALAPLFAGLLLFEGTRGAFFGWVRALAATALGALSIYVLLGVEISMLEPWLANILALRQVKIATPAAPVELLVVTLTFALMSIGSAALCGKIAFALHIPGFLPDRWRSLPSSFYSTSTTPTPRTLHEASVVSRAMIISEAVASTQRRETLMTSRRSSLGAWGPSSVTSSSTSSGGVNEGAGPTSQTYHPIRRRISITTLERRQRP</sequence>
<feature type="compositionally biased region" description="Low complexity" evidence="6">
    <location>
        <begin position="363"/>
        <end position="374"/>
    </location>
</feature>
<dbReference type="Pfam" id="PF04610">
    <property type="entry name" value="TrbL"/>
    <property type="match status" value="1"/>
</dbReference>
<feature type="transmembrane region" description="Helical" evidence="7">
    <location>
        <begin position="178"/>
        <end position="211"/>
    </location>
</feature>
<protein>
    <submittedName>
        <fullName evidence="8">Type IV secretion system protein VirB6</fullName>
    </submittedName>
</protein>
<dbReference type="GO" id="GO:0030255">
    <property type="term" value="P:protein secretion by the type IV secretion system"/>
    <property type="evidence" value="ECO:0007669"/>
    <property type="project" value="InterPro"/>
</dbReference>
<feature type="transmembrane region" description="Helical" evidence="7">
    <location>
        <begin position="43"/>
        <end position="64"/>
    </location>
</feature>
<dbReference type="Proteomes" id="UP000575068">
    <property type="component" value="Unassembled WGS sequence"/>
</dbReference>
<dbReference type="InterPro" id="IPR007688">
    <property type="entry name" value="Conjugal_tfr_TrbL/VirB6"/>
</dbReference>
<dbReference type="GO" id="GO:0016020">
    <property type="term" value="C:membrane"/>
    <property type="evidence" value="ECO:0007669"/>
    <property type="project" value="UniProtKB-SubCell"/>
</dbReference>
<evidence type="ECO:0000256" key="6">
    <source>
        <dbReference type="SAM" id="MobiDB-lite"/>
    </source>
</evidence>
<feature type="transmembrane region" description="Helical" evidence="7">
    <location>
        <begin position="270"/>
        <end position="297"/>
    </location>
</feature>
<feature type="transmembrane region" description="Helical" evidence="7">
    <location>
        <begin position="71"/>
        <end position="93"/>
    </location>
</feature>
<evidence type="ECO:0000313" key="8">
    <source>
        <dbReference type="EMBL" id="MBB4642580.1"/>
    </source>
</evidence>
<reference evidence="8 9" key="1">
    <citation type="submission" date="2020-08" db="EMBL/GenBank/DDBJ databases">
        <title>Genomic Encyclopedia of Type Strains, Phase IV (KMG-IV): sequencing the most valuable type-strain genomes for metagenomic binning, comparative biology and taxonomic classification.</title>
        <authorList>
            <person name="Goeker M."/>
        </authorList>
    </citation>
    <scope>NUCLEOTIDE SEQUENCE [LARGE SCALE GENOMIC DNA]</scope>
    <source>
        <strain evidence="8 9">DSM 7465</strain>
    </source>
</reference>
<comment type="subcellular location">
    <subcellularLocation>
        <location evidence="1">Membrane</location>
        <topology evidence="1">Multi-pass membrane protein</topology>
    </subcellularLocation>
</comment>
<feature type="transmembrane region" description="Helical" evidence="7">
    <location>
        <begin position="218"/>
        <end position="239"/>
    </location>
</feature>
<gene>
    <name evidence="8" type="ORF">HNQ99_002916</name>
</gene>